<evidence type="ECO:0000256" key="5">
    <source>
        <dbReference type="PIRSR" id="PIRSR623088-3"/>
    </source>
</evidence>
<organism evidence="8 9">
    <name type="scientific">Babesia microti (strain RI)</name>
    <dbReference type="NCBI Taxonomy" id="1133968"/>
    <lineage>
        <taxon>Eukaryota</taxon>
        <taxon>Sar</taxon>
        <taxon>Alveolata</taxon>
        <taxon>Apicomplexa</taxon>
        <taxon>Aconoidasida</taxon>
        <taxon>Piroplasmida</taxon>
        <taxon>Babesiidae</taxon>
        <taxon>Babesia</taxon>
    </lineage>
</organism>
<dbReference type="OrthoDB" id="546632at2759"/>
<feature type="binding site" evidence="5">
    <location>
        <position position="222"/>
    </location>
    <ligand>
        <name>Zn(2+)</name>
        <dbReference type="ChEBI" id="CHEBI:29105"/>
        <label>1</label>
    </ligand>
</feature>
<name>A0A1R4ABI8_BABMR</name>
<dbReference type="InterPro" id="IPR036971">
    <property type="entry name" value="PDEase_catalytic_dom_sf"/>
</dbReference>
<feature type="binding site" evidence="5">
    <location>
        <position position="259"/>
    </location>
    <ligand>
        <name>Zn(2+)</name>
        <dbReference type="ChEBI" id="CHEBI:29105"/>
        <label>2</label>
    </ligand>
</feature>
<protein>
    <recommendedName>
        <fullName evidence="6">Phosphodiesterase</fullName>
        <ecNumber evidence="6">3.1.4.-</ecNumber>
    </recommendedName>
</protein>
<keyword evidence="9" id="KW-1185">Reference proteome</keyword>
<evidence type="ECO:0000256" key="2">
    <source>
        <dbReference type="ARBA" id="ARBA00022801"/>
    </source>
</evidence>
<evidence type="ECO:0000313" key="9">
    <source>
        <dbReference type="Proteomes" id="UP000002899"/>
    </source>
</evidence>
<dbReference type="Proteomes" id="UP000002899">
    <property type="component" value="Chromosome III"/>
</dbReference>
<feature type="binding site" evidence="5">
    <location>
        <position position="258"/>
    </location>
    <ligand>
        <name>Zn(2+)</name>
        <dbReference type="ChEBI" id="CHEBI:29105"/>
        <label>1</label>
    </ligand>
</feature>
<accession>A0A1R4ABI8</accession>
<evidence type="ECO:0000256" key="4">
    <source>
        <dbReference type="PIRSR" id="PIRSR623088-2"/>
    </source>
</evidence>
<dbReference type="AlphaFoldDB" id="A0A1R4ABI8"/>
<feature type="binding site" evidence="5">
    <location>
        <position position="369"/>
    </location>
    <ligand>
        <name>Zn(2+)</name>
        <dbReference type="ChEBI" id="CHEBI:29105"/>
        <label>1</label>
    </ligand>
</feature>
<dbReference type="InterPro" id="IPR003607">
    <property type="entry name" value="HD/PDEase_dom"/>
</dbReference>
<evidence type="ECO:0000256" key="6">
    <source>
        <dbReference type="RuleBase" id="RU363067"/>
    </source>
</evidence>
<evidence type="ECO:0000256" key="3">
    <source>
        <dbReference type="PIRSR" id="PIRSR623088-1"/>
    </source>
</evidence>
<dbReference type="InterPro" id="IPR002073">
    <property type="entry name" value="PDEase_catalytic_dom"/>
</dbReference>
<feature type="active site" description="Proton donor" evidence="3">
    <location>
        <position position="218"/>
    </location>
</feature>
<dbReference type="VEuPathDB" id="PiroplasmaDB:BMR1_03g01065"/>
<feature type="binding site" evidence="4">
    <location>
        <position position="369"/>
    </location>
    <ligand>
        <name>AMP</name>
        <dbReference type="ChEBI" id="CHEBI:456215"/>
    </ligand>
</feature>
<feature type="binding site" evidence="4">
    <location>
        <begin position="218"/>
        <end position="222"/>
    </location>
    <ligand>
        <name>AMP</name>
        <dbReference type="ChEBI" id="CHEBI:456215"/>
    </ligand>
</feature>
<dbReference type="SMART" id="SM00471">
    <property type="entry name" value="HDc"/>
    <property type="match status" value="1"/>
</dbReference>
<sequence>MDDLTSALEVIRNFLMNENTNFPPQQIWKSLERIQLAVNEKFSSTKVSIRNDYFHSYFDRLNIFANICKGVNHSKVDANSFPNSYRNLTHRLSDCTNDGSYTGDDLDDGKANNQNCGAKNRRAVNNYTARSDTDMGNDYNYTLINNLSKNYCDLGNYWDFDFLAQYKNVDVVNAKGPVVVFGFALLKKTLSKFHPSCLQYLLPLLMDIQREYQPNHYHNSLHGAMVAHLAVILSREIGVEALLSSYDHVAFVLAALAHDVGHPGRNNLFLANTANPLSLIYNDISTLENYHSSLLFHILRCHPEFVNQFGAKDWQNMRKRIVELILATDMRCHFNHVNEIKEKRLSGNFDLCNQEDMWKALVICMKAADIGHVAVNWESHLQWTKLVTDEFYDQGDDEKRLGLPVSFLCDRNSADQLPSTQINFLKCIAIPLMEELQHLETDKKFVSNTVIANVNNNISEWSKKLSPK</sequence>
<dbReference type="InterPro" id="IPR023088">
    <property type="entry name" value="PDEase"/>
</dbReference>
<keyword evidence="1 5" id="KW-0479">Metal-binding</keyword>
<proteinExistence type="inferred from homology"/>
<feature type="binding site" evidence="5">
    <location>
        <position position="259"/>
    </location>
    <ligand>
        <name>Zn(2+)</name>
        <dbReference type="ChEBI" id="CHEBI:29105"/>
        <label>1</label>
    </ligand>
</feature>
<evidence type="ECO:0000313" key="8">
    <source>
        <dbReference type="EMBL" id="SJK86305.1"/>
    </source>
</evidence>
<dbReference type="InterPro" id="IPR023174">
    <property type="entry name" value="PDEase_CS"/>
</dbReference>
<dbReference type="RefSeq" id="XP_021338479.1">
    <property type="nucleotide sequence ID" value="XM_021481895.1"/>
</dbReference>
<keyword evidence="2 6" id="KW-0378">Hydrolase</keyword>
<dbReference type="Pfam" id="PF00233">
    <property type="entry name" value="PDEase_I"/>
    <property type="match status" value="1"/>
</dbReference>
<feature type="binding site" evidence="4">
    <location>
        <position position="259"/>
    </location>
    <ligand>
        <name>AMP</name>
        <dbReference type="ChEBI" id="CHEBI:456215"/>
    </ligand>
</feature>
<dbReference type="PROSITE" id="PS51845">
    <property type="entry name" value="PDEASE_I_2"/>
    <property type="match status" value="1"/>
</dbReference>
<dbReference type="PRINTS" id="PR00387">
    <property type="entry name" value="PDIESTERASE1"/>
</dbReference>
<comment type="cofactor">
    <cofactor evidence="6">
        <name>a divalent metal cation</name>
        <dbReference type="ChEBI" id="CHEBI:60240"/>
    </cofactor>
    <text evidence="6">Binds 2 divalent metal cations per subunit. Site 1 may preferentially bind zinc ions, while site 2 has a preference for magnesium and/or manganese ions.</text>
</comment>
<dbReference type="KEGG" id="bmic:BMR1_03g01065"/>
<evidence type="ECO:0000256" key="1">
    <source>
        <dbReference type="ARBA" id="ARBA00022723"/>
    </source>
</evidence>
<comment type="similarity">
    <text evidence="6">Belongs to the cyclic nucleotide phosphodiesterase family.</text>
</comment>
<dbReference type="EMBL" id="LN871598">
    <property type="protein sequence ID" value="SJK86305.1"/>
    <property type="molecule type" value="Genomic_DNA"/>
</dbReference>
<dbReference type="EC" id="3.1.4.-" evidence="6"/>
<dbReference type="GeneID" id="24424847"/>
<reference evidence="8 9" key="3">
    <citation type="journal article" date="2016" name="Sci. Rep.">
        <title>Genome-wide diversity and gene expression profiling of Babesia microti isolates identify polymorphic genes that mediate host-pathogen interactions.</title>
        <authorList>
            <person name="Silva J.C."/>
            <person name="Cornillot E."/>
            <person name="McCracken C."/>
            <person name="Usmani-Brown S."/>
            <person name="Dwivedi A."/>
            <person name="Ifeonu O.O."/>
            <person name="Crabtree J."/>
            <person name="Gotia H.T."/>
            <person name="Virji A.Z."/>
            <person name="Reynes C."/>
            <person name="Colinge J."/>
            <person name="Kumar V."/>
            <person name="Lawres L."/>
            <person name="Pazzi J.E."/>
            <person name="Pablo J.V."/>
            <person name="Hung C."/>
            <person name="Brancato J."/>
            <person name="Kumari P."/>
            <person name="Orvis J."/>
            <person name="Tretina K."/>
            <person name="Chibucos M."/>
            <person name="Ott S."/>
            <person name="Sadzewicz L."/>
            <person name="Sengamalay N."/>
            <person name="Shetty A.C."/>
            <person name="Su Q."/>
            <person name="Tallon L."/>
            <person name="Fraser C.M."/>
            <person name="Frutos R."/>
            <person name="Molina D.M."/>
            <person name="Krause P.J."/>
            <person name="Ben Mamoun C."/>
        </authorList>
    </citation>
    <scope>NUCLEOTIDE SEQUENCE [LARGE SCALE GENOMIC DNA]</scope>
    <source>
        <strain evidence="8 9">RI</strain>
    </source>
</reference>
<reference evidence="8 9" key="2">
    <citation type="journal article" date="2013" name="PLoS ONE">
        <title>Whole genome mapping and re-organization of the nuclear and mitochondrial genomes of Babesia microti isolates.</title>
        <authorList>
            <person name="Cornillot E."/>
            <person name="Dassouli A."/>
            <person name="Garg A."/>
            <person name="Pachikara N."/>
            <person name="Randazzo S."/>
            <person name="Depoix D."/>
            <person name="Carcy B."/>
            <person name="Delbecq S."/>
            <person name="Frutos R."/>
            <person name="Silva J.C."/>
            <person name="Sutton R."/>
            <person name="Krause P.J."/>
            <person name="Mamoun C.B."/>
        </authorList>
    </citation>
    <scope>NUCLEOTIDE SEQUENCE [LARGE SCALE GENOMIC DNA]</scope>
    <source>
        <strain evidence="8 9">RI</strain>
    </source>
</reference>
<dbReference type="GO" id="GO:0046872">
    <property type="term" value="F:metal ion binding"/>
    <property type="evidence" value="ECO:0007669"/>
    <property type="project" value="UniProtKB-KW"/>
</dbReference>
<dbReference type="GO" id="GO:0004114">
    <property type="term" value="F:3',5'-cyclic-nucleotide phosphodiesterase activity"/>
    <property type="evidence" value="ECO:0007669"/>
    <property type="project" value="InterPro"/>
</dbReference>
<dbReference type="CDD" id="cd00077">
    <property type="entry name" value="HDc"/>
    <property type="match status" value="1"/>
</dbReference>
<dbReference type="GO" id="GO:0007165">
    <property type="term" value="P:signal transduction"/>
    <property type="evidence" value="ECO:0007669"/>
    <property type="project" value="InterPro"/>
</dbReference>
<gene>
    <name evidence="8" type="ORF">BMR1_03g01065</name>
</gene>
<evidence type="ECO:0000259" key="7">
    <source>
        <dbReference type="PROSITE" id="PS51845"/>
    </source>
</evidence>
<dbReference type="Gene3D" id="1.10.1300.10">
    <property type="entry name" value="3'5'-cyclic nucleotide phosphodiesterase, catalytic domain"/>
    <property type="match status" value="1"/>
</dbReference>
<reference evidence="8 9" key="1">
    <citation type="journal article" date="2012" name="Nucleic Acids Res.">
        <title>Sequencing of the smallest Apicomplexan genome from the human pathogen Babesia microti.</title>
        <authorList>
            <person name="Cornillot E."/>
            <person name="Hadj-Kaddour K."/>
            <person name="Dassouli A."/>
            <person name="Noel B."/>
            <person name="Ranwez V."/>
            <person name="Vacherie B."/>
            <person name="Augagneur Y."/>
            <person name="Bres V."/>
            <person name="Duclos A."/>
            <person name="Randazzo S."/>
            <person name="Carcy B."/>
            <person name="Debierre-Grockiego F."/>
            <person name="Delbecq S."/>
            <person name="Moubri-Menage K."/>
            <person name="Shams-Eldin H."/>
            <person name="Usmani-Brown S."/>
            <person name="Bringaud F."/>
            <person name="Wincker P."/>
            <person name="Vivares C.P."/>
            <person name="Schwarz R.T."/>
            <person name="Schetters T.P."/>
            <person name="Krause P.J."/>
            <person name="Gorenflot A."/>
            <person name="Berry V."/>
            <person name="Barbe V."/>
            <person name="Ben Mamoun C."/>
        </authorList>
    </citation>
    <scope>NUCLEOTIDE SEQUENCE [LARGE SCALE GENOMIC DNA]</scope>
    <source>
        <strain evidence="8 9">RI</strain>
    </source>
</reference>
<dbReference type="PANTHER" id="PTHR11347">
    <property type="entry name" value="CYCLIC NUCLEOTIDE PHOSPHODIESTERASE"/>
    <property type="match status" value="1"/>
</dbReference>
<dbReference type="SUPFAM" id="SSF109604">
    <property type="entry name" value="HD-domain/PDEase-like"/>
    <property type="match status" value="1"/>
</dbReference>
<dbReference type="PROSITE" id="PS00126">
    <property type="entry name" value="PDEASE_I_1"/>
    <property type="match status" value="1"/>
</dbReference>
<feature type="domain" description="PDEase" evidence="7">
    <location>
        <begin position="135"/>
        <end position="468"/>
    </location>
</feature>
<feature type="binding site" evidence="4">
    <location>
        <position position="421"/>
    </location>
    <ligand>
        <name>AMP</name>
        <dbReference type="ChEBI" id="CHEBI:456215"/>
    </ligand>
</feature>